<dbReference type="UniPathway" id="UPA00109">
    <property type="reaction ID" value="UER00186"/>
</dbReference>
<evidence type="ECO:0000256" key="2">
    <source>
        <dbReference type="ARBA" id="ARBA00004798"/>
    </source>
</evidence>
<dbReference type="PIRSF" id="PIRSF000709">
    <property type="entry name" value="6PFK_2-Ptase"/>
    <property type="match status" value="1"/>
</dbReference>
<feature type="binding site" evidence="7">
    <location>
        <begin position="124"/>
        <end position="127"/>
    </location>
    <ligand>
        <name>substrate</name>
    </ligand>
</feature>
<comment type="pathway">
    <text evidence="2 9">Carbohydrate degradation; glycolysis; pyruvate from D-glyceraldehyde 3-phosphate: step 3/5.</text>
</comment>
<dbReference type="InterPro" id="IPR001345">
    <property type="entry name" value="PG/BPGM_mutase_AS"/>
</dbReference>
<feature type="binding site" evidence="7">
    <location>
        <position position="135"/>
    </location>
    <ligand>
        <name>substrate</name>
    </ligand>
</feature>
<dbReference type="OrthoDB" id="354304at2759"/>
<evidence type="ECO:0000256" key="7">
    <source>
        <dbReference type="PIRSR" id="PIRSR613078-2"/>
    </source>
</evidence>
<proteinExistence type="inferred from homology"/>
<reference evidence="10 11" key="1">
    <citation type="journal article" date="2011" name="Proc. Natl. Acad. Sci. U.S.A.">
        <title>Evolutionary erosion of yeast sex chromosomes by mating-type switching accidents.</title>
        <authorList>
            <person name="Gordon J.L."/>
            <person name="Armisen D."/>
            <person name="Proux-Wera E."/>
            <person name="Oheigeartaigh S.S."/>
            <person name="Byrne K.P."/>
            <person name="Wolfe K.H."/>
        </authorList>
    </citation>
    <scope>NUCLEOTIDE SEQUENCE [LARGE SCALE GENOMIC DNA]</scope>
    <source>
        <strain evidence="11">ATCC 22294 / BCRC 22015 / CBS 2517 / CECT 1963 / NBRC 1671 / NRRL Y-8276</strain>
    </source>
</reference>
<dbReference type="eggNOG" id="KOG0235">
    <property type="taxonomic scope" value="Eukaryota"/>
</dbReference>
<evidence type="ECO:0000256" key="5">
    <source>
        <dbReference type="ARBA" id="ARBA00023235"/>
    </source>
</evidence>
<dbReference type="PANTHER" id="PTHR11931">
    <property type="entry name" value="PHOSPHOGLYCERATE MUTASE"/>
    <property type="match status" value="1"/>
</dbReference>
<accession>H2ARU2</accession>
<dbReference type="FunCoup" id="H2ARU2">
    <property type="interactions" value="229"/>
</dbReference>
<comment type="catalytic activity">
    <reaction evidence="1 9">
        <text>(2R)-2-phosphoglycerate = (2R)-3-phosphoglycerate</text>
        <dbReference type="Rhea" id="RHEA:15901"/>
        <dbReference type="ChEBI" id="CHEBI:58272"/>
        <dbReference type="ChEBI" id="CHEBI:58289"/>
        <dbReference type="EC" id="5.4.2.11"/>
    </reaction>
</comment>
<sequence>MTAELETFKIFLLRHGQSELNHENIFCGWIDAKLTDKGKSQAQHSAALIKDYCEQNKVPLPEIGFTSRLVRTQQTMSVLLQELGLKGTSSVISGNPDTLSNIKMEDLRKDQGTIPVLQTWRLNERHYGSWQGKRKPEILKEYGDDQYMYIRRDYNGKPPKVDLKLEMIQETNEQGSSTGYDFKEPNRHLKYGDEEANNEKLPAGESLADVEKRIKPFLNDVVLRLGKENGLSSCLIVGHGSSVRSLLKIIENISDEDIKGIDIPNGIPLVVELDRHTSTLVRSFYLDPESAKINAEKVRKEGFENNP</sequence>
<feature type="site" description="Transition state stabilizer" evidence="8">
    <location>
        <position position="239"/>
    </location>
</feature>
<dbReference type="CDD" id="cd07067">
    <property type="entry name" value="HP_PGM_like"/>
    <property type="match status" value="1"/>
</dbReference>
<organism evidence="10 11">
    <name type="scientific">Kazachstania africana (strain ATCC 22294 / BCRC 22015 / CBS 2517 / CECT 1963 / NBRC 1671 / NRRL Y-8276)</name>
    <name type="common">Yeast</name>
    <name type="synonym">Kluyveromyces africanus</name>
    <dbReference type="NCBI Taxonomy" id="1071382"/>
    <lineage>
        <taxon>Eukaryota</taxon>
        <taxon>Fungi</taxon>
        <taxon>Dikarya</taxon>
        <taxon>Ascomycota</taxon>
        <taxon>Saccharomycotina</taxon>
        <taxon>Saccharomycetes</taxon>
        <taxon>Saccharomycetales</taxon>
        <taxon>Saccharomycetaceae</taxon>
        <taxon>Kazachstania</taxon>
    </lineage>
</organism>
<dbReference type="EMBL" id="HE650823">
    <property type="protein sequence ID" value="CCF57092.1"/>
    <property type="molecule type" value="Genomic_DNA"/>
</dbReference>
<evidence type="ECO:0000313" key="11">
    <source>
        <dbReference type="Proteomes" id="UP000005220"/>
    </source>
</evidence>
<keyword evidence="5 9" id="KW-0413">Isomerase</keyword>
<evidence type="ECO:0000256" key="6">
    <source>
        <dbReference type="PIRSR" id="PIRSR613078-1"/>
    </source>
</evidence>
<dbReference type="Proteomes" id="UP000005220">
    <property type="component" value="Chromosome 3"/>
</dbReference>
<dbReference type="InParanoid" id="H2ARU2"/>
<feature type="binding site" evidence="7">
    <location>
        <begin position="151"/>
        <end position="152"/>
    </location>
    <ligand>
        <name>substrate</name>
    </ligand>
</feature>
<dbReference type="GeneID" id="13885011"/>
<gene>
    <name evidence="10" type="primary">KAFR0C00970</name>
    <name evidence="10" type="ORF">KAFR_0C00970</name>
</gene>
<dbReference type="KEGG" id="kaf:KAFR_0C00970"/>
<dbReference type="PROSITE" id="PS00175">
    <property type="entry name" value="PG_MUTASE"/>
    <property type="match status" value="1"/>
</dbReference>
<dbReference type="STRING" id="1071382.H2ARU2"/>
<dbReference type="AlphaFoldDB" id="H2ARU2"/>
<keyword evidence="4 9" id="KW-0324">Glycolysis</keyword>
<feature type="binding site" evidence="7">
    <location>
        <begin position="14"/>
        <end position="21"/>
    </location>
    <ligand>
        <name>substrate</name>
    </ligand>
</feature>
<evidence type="ECO:0000256" key="4">
    <source>
        <dbReference type="ARBA" id="ARBA00023152"/>
    </source>
</evidence>
<dbReference type="GO" id="GO:0006096">
    <property type="term" value="P:glycolytic process"/>
    <property type="evidence" value="ECO:0007669"/>
    <property type="project" value="UniProtKB-UniPathway"/>
</dbReference>
<dbReference type="RefSeq" id="XP_003956227.1">
    <property type="nucleotide sequence ID" value="XM_003956178.1"/>
</dbReference>
<evidence type="ECO:0000256" key="1">
    <source>
        <dbReference type="ARBA" id="ARBA00000380"/>
    </source>
</evidence>
<feature type="active site" description="Proton donor/acceptor" evidence="6">
    <location>
        <position position="124"/>
    </location>
</feature>
<dbReference type="Pfam" id="PF00300">
    <property type="entry name" value="His_Phos_1"/>
    <property type="match status" value="3"/>
</dbReference>
<comment type="similarity">
    <text evidence="3 9">Belongs to the phosphoglycerate mutase family. BPG-dependent PGAM subfamily.</text>
</comment>
<evidence type="ECO:0000256" key="8">
    <source>
        <dbReference type="PIRSR" id="PIRSR613078-3"/>
    </source>
</evidence>
<dbReference type="HAMAP" id="MF_01039">
    <property type="entry name" value="PGAM_GpmA"/>
    <property type="match status" value="1"/>
</dbReference>
<dbReference type="SUPFAM" id="SSF53254">
    <property type="entry name" value="Phosphoglycerate mutase-like"/>
    <property type="match status" value="1"/>
</dbReference>
<evidence type="ECO:0000256" key="3">
    <source>
        <dbReference type="ARBA" id="ARBA00006717"/>
    </source>
</evidence>
<dbReference type="InterPro" id="IPR029033">
    <property type="entry name" value="His_PPase_superfam"/>
</dbReference>
<feature type="active site" description="Tele-phosphohistidine intermediate" evidence="6">
    <location>
        <position position="15"/>
    </location>
</feature>
<protein>
    <recommendedName>
        <fullName evidence="9">Phosphoglycerate mutase</fullName>
        <ecNumber evidence="9">5.4.2.11</ecNumber>
    </recommendedName>
</protein>
<dbReference type="GO" id="GO:0004619">
    <property type="term" value="F:phosphoglycerate mutase activity"/>
    <property type="evidence" value="ECO:0007669"/>
    <property type="project" value="UniProtKB-EC"/>
</dbReference>
<evidence type="ECO:0000313" key="10">
    <source>
        <dbReference type="EMBL" id="CCF57092.1"/>
    </source>
</evidence>
<name>H2ARU2_KAZAF</name>
<dbReference type="InterPro" id="IPR005952">
    <property type="entry name" value="Phosphogly_mut1"/>
</dbReference>
<dbReference type="EC" id="5.4.2.11" evidence="9"/>
<dbReference type="HOGENOM" id="CLU_033323_1_6_1"/>
<dbReference type="Gene3D" id="3.40.50.1240">
    <property type="entry name" value="Phosphoglycerate mutase-like"/>
    <property type="match status" value="1"/>
</dbReference>
<feature type="binding site" evidence="7">
    <location>
        <position position="71"/>
    </location>
    <ligand>
        <name>substrate</name>
    </ligand>
</feature>
<evidence type="ECO:0000256" key="9">
    <source>
        <dbReference type="RuleBase" id="RU004511"/>
    </source>
</evidence>
<dbReference type="InterPro" id="IPR013078">
    <property type="entry name" value="His_Pase_superF_clade-1"/>
</dbReference>
<dbReference type="NCBIfam" id="TIGR01258">
    <property type="entry name" value="pgm_1"/>
    <property type="match status" value="1"/>
</dbReference>
<keyword evidence="11" id="KW-1185">Reference proteome</keyword>
<dbReference type="SMART" id="SM00855">
    <property type="entry name" value="PGAM"/>
    <property type="match status" value="1"/>
</dbReference>